<accession>A0A4Q7PPS2</accession>
<dbReference type="RefSeq" id="WP_130434799.1">
    <property type="nucleotide sequence ID" value="NZ_SGXF01000002.1"/>
</dbReference>
<dbReference type="GO" id="GO:0003697">
    <property type="term" value="F:single-stranded DNA binding"/>
    <property type="evidence" value="ECO:0007669"/>
    <property type="project" value="InterPro"/>
</dbReference>
<dbReference type="Proteomes" id="UP000292927">
    <property type="component" value="Unassembled WGS sequence"/>
</dbReference>
<evidence type="ECO:0000259" key="1">
    <source>
        <dbReference type="Pfam" id="PF08401"/>
    </source>
</evidence>
<sequence length="336" mass="39618">MNEKTKEYREQIAQTFIHILEEKPLQWIKEWDDKSMWPLSAQTGKMYHGINRFYLSVISMQEKYQDNRWATFNQISKNGWQLHDAKGKGIKVEYWYPYDREQKRVLSWDEFRKNKLKIDNERYFLKAKYAVVFNGDLITGIPDIPEINNKEVDPDLLINTISQNMNVEILFDGGDRSYYNVQTDKIHLPRPEKFLSSYAFDATALHELAHATGAQDRLNRIKQNIFGDENYLFEELVAEITSCFMSPQLAMDLPEDHMENHKAYVQGWITNLRNKPEALIVAVKEAERVANYLDYQAGLITKQEYEKTKLNILEVPESSVYEEKKINIKKCQNLKL</sequence>
<proteinExistence type="predicted"/>
<keyword evidence="4" id="KW-1185">Reference proteome</keyword>
<evidence type="ECO:0000259" key="2">
    <source>
        <dbReference type="Pfam" id="PF18818"/>
    </source>
</evidence>
<dbReference type="Pfam" id="PF18818">
    <property type="entry name" value="MPTase-PolyVal"/>
    <property type="match status" value="1"/>
</dbReference>
<feature type="domain" description="N-terminal" evidence="1">
    <location>
        <begin position="6"/>
        <end position="127"/>
    </location>
</feature>
<organism evidence="3 4">
    <name type="scientific">Cuneatibacter caecimuris</name>
    <dbReference type="NCBI Taxonomy" id="1796618"/>
    <lineage>
        <taxon>Bacteria</taxon>
        <taxon>Bacillati</taxon>
        <taxon>Bacillota</taxon>
        <taxon>Clostridia</taxon>
        <taxon>Lachnospirales</taxon>
        <taxon>Lachnospiraceae</taxon>
        <taxon>Cuneatibacter</taxon>
    </lineage>
</organism>
<feature type="domain" description="Polyvalent protein metallopeptidase" evidence="2">
    <location>
        <begin position="160"/>
        <end position="283"/>
    </location>
</feature>
<dbReference type="AlphaFoldDB" id="A0A4Q7PPS2"/>
<protein>
    <submittedName>
        <fullName evidence="3">Antirestriction protein ArdC</fullName>
    </submittedName>
</protein>
<dbReference type="InterPro" id="IPR041459">
    <property type="entry name" value="MPTase-PolyVal"/>
</dbReference>
<gene>
    <name evidence="3" type="ORF">EV209_1604</name>
</gene>
<dbReference type="EMBL" id="SGXF01000002">
    <property type="protein sequence ID" value="RZT01162.1"/>
    <property type="molecule type" value="Genomic_DNA"/>
</dbReference>
<dbReference type="Pfam" id="PF08401">
    <property type="entry name" value="ArdcN"/>
    <property type="match status" value="1"/>
</dbReference>
<evidence type="ECO:0000313" key="4">
    <source>
        <dbReference type="Proteomes" id="UP000292927"/>
    </source>
</evidence>
<dbReference type="OrthoDB" id="9792687at2"/>
<dbReference type="InterPro" id="IPR013610">
    <property type="entry name" value="ArdC_N"/>
</dbReference>
<name>A0A4Q7PPS2_9FIRM</name>
<evidence type="ECO:0000313" key="3">
    <source>
        <dbReference type="EMBL" id="RZT01162.1"/>
    </source>
</evidence>
<comment type="caution">
    <text evidence="3">The sequence shown here is derived from an EMBL/GenBank/DDBJ whole genome shotgun (WGS) entry which is preliminary data.</text>
</comment>
<reference evidence="3 4" key="1">
    <citation type="submission" date="2019-02" db="EMBL/GenBank/DDBJ databases">
        <title>Genomic Encyclopedia of Type Strains, Phase IV (KMG-IV): sequencing the most valuable type-strain genomes for metagenomic binning, comparative biology and taxonomic classification.</title>
        <authorList>
            <person name="Goeker M."/>
        </authorList>
    </citation>
    <scope>NUCLEOTIDE SEQUENCE [LARGE SCALE GENOMIC DNA]</scope>
    <source>
        <strain evidence="3 4">DSM 29486</strain>
    </source>
</reference>